<gene>
    <name evidence="4" type="ORF">RJ641_029688</name>
</gene>
<evidence type="ECO:0008006" key="6">
    <source>
        <dbReference type="Google" id="ProtNLM"/>
    </source>
</evidence>
<evidence type="ECO:0000256" key="1">
    <source>
        <dbReference type="ARBA" id="ARBA00023054"/>
    </source>
</evidence>
<feature type="coiled-coil region" evidence="2">
    <location>
        <begin position="405"/>
        <end position="607"/>
    </location>
</feature>
<comment type="caution">
    <text evidence="4">The sequence shown here is derived from an EMBL/GenBank/DDBJ whole genome shotgun (WGS) entry which is preliminary data.</text>
</comment>
<dbReference type="PANTHER" id="PTHR23160">
    <property type="entry name" value="SYNAPTONEMAL COMPLEX PROTEIN-RELATED"/>
    <property type="match status" value="1"/>
</dbReference>
<dbReference type="GO" id="GO:0007131">
    <property type="term" value="P:reciprocal meiotic recombination"/>
    <property type="evidence" value="ECO:0007669"/>
    <property type="project" value="TreeGrafter"/>
</dbReference>
<dbReference type="PANTHER" id="PTHR23160:SF3">
    <property type="entry name" value="SYNAPTONEMAL COMPLEX PROTEIN 1-RELATED"/>
    <property type="match status" value="1"/>
</dbReference>
<feature type="coiled-coil region" evidence="2">
    <location>
        <begin position="66"/>
        <end position="100"/>
    </location>
</feature>
<proteinExistence type="predicted"/>
<dbReference type="EMBL" id="JBAMMX010000005">
    <property type="protein sequence ID" value="KAK6940157.1"/>
    <property type="molecule type" value="Genomic_DNA"/>
</dbReference>
<keyword evidence="5" id="KW-1185">Reference proteome</keyword>
<feature type="region of interest" description="Disordered" evidence="3">
    <location>
        <begin position="716"/>
        <end position="750"/>
    </location>
</feature>
<evidence type="ECO:0000256" key="3">
    <source>
        <dbReference type="SAM" id="MobiDB-lite"/>
    </source>
</evidence>
<evidence type="ECO:0000313" key="4">
    <source>
        <dbReference type="EMBL" id="KAK6940157.1"/>
    </source>
</evidence>
<feature type="compositionally biased region" description="Basic residues" evidence="3">
    <location>
        <begin position="738"/>
        <end position="747"/>
    </location>
</feature>
<feature type="coiled-coil region" evidence="2">
    <location>
        <begin position="158"/>
        <end position="294"/>
    </location>
</feature>
<accession>A0AAN8ZJR3</accession>
<dbReference type="AlphaFoldDB" id="A0AAN8ZJR3"/>
<protein>
    <recommendedName>
        <fullName evidence="6">Synaptonemal complex protein 1</fullName>
    </recommendedName>
</protein>
<evidence type="ECO:0000256" key="2">
    <source>
        <dbReference type="SAM" id="Coils"/>
    </source>
</evidence>
<sequence length="867" mass="99781">MNKLGFSGMRSLDQLNSLSGSRPVSTKIFSASSRPSSDSLSSGSFANLKLTAEKLVKEQASVKTDLEMANAKLKKSLEHIRNLEEKLQNAFNENARLRVKQKEDEKLWQGLESKFSSTKTLCDQLTETLQHLACLVQEGPEKDKEDFESKLSASSVAVGELNNQMKNLSLKLECAEENVNNRERELKDLKSEKEQMEKIYRDEQQRIAHIIEEKDAIIKHSEATLAADGLAIENLKGKLEGLHLELRSKDEACEHLRTAKESLLKEKGAIQANNDDLAKRIAMLLQEIKNLEEFVCGLAAKIAELDGQSSSFSKKVVKLQSVYDSFFELIQKERELSARRTKNQNDQLTAQLLHMTSERDSLQLTNQELSNKVFHLQKVQEDVMVQHAEECRLAEDRIRLHESEKDTLSSKKIELEIAVSKLEDKIKALLESSRSSEDKMQDLLLKLFALEAENKELKEKLQEQTLKREEDIDVLKKEIVMHEQHIDSQEKQMSQLQNDLEEKRQLILQLKEREKQLSDQNAEVQSMLAAAESKLVEAKKQYDVMLESKQLELSRHLKEISQRNDQAINEIRKKYEVEKQEVIKFEKEKANKAIAEMEKKCDQQLVKSKEESLQHLKRIQEEQAALIISVRHEHENQELKLKADHTEELKHVQFNAEHHLREKLTHLRNEHEVQIRALKRQHEDECQKLQEELDLQKSKEDRQRALLQLQWKVMSDKPQEDQEVNSEKGYSVSSIKMKSSKVNRRPRRGQESPILTATQTPVTNLLKTVEKANSGSRMAIPKHSRKVTHHEYEVETSNGKTITKRRKTKSTVMFGNPKKHLKLNTPKVGTPRDAIKGIKISQNHSNIGDLFSEGSLNPYADDPYAFD</sequence>
<dbReference type="Proteomes" id="UP001370490">
    <property type="component" value="Unassembled WGS sequence"/>
</dbReference>
<feature type="coiled-coil region" evidence="2">
    <location>
        <begin position="661"/>
        <end position="699"/>
    </location>
</feature>
<evidence type="ECO:0000313" key="5">
    <source>
        <dbReference type="Proteomes" id="UP001370490"/>
    </source>
</evidence>
<name>A0AAN8ZJR3_9MAGN</name>
<reference evidence="4 5" key="1">
    <citation type="submission" date="2023-12" db="EMBL/GenBank/DDBJ databases">
        <title>A high-quality genome assembly for Dillenia turbinata (Dilleniales).</title>
        <authorList>
            <person name="Chanderbali A."/>
        </authorList>
    </citation>
    <scope>NUCLEOTIDE SEQUENCE [LARGE SCALE GENOMIC DNA]</scope>
    <source>
        <strain evidence="4">LSX21</strain>
        <tissue evidence="4">Leaf</tissue>
    </source>
</reference>
<feature type="region of interest" description="Disordered" evidence="3">
    <location>
        <begin position="846"/>
        <end position="867"/>
    </location>
</feature>
<keyword evidence="1 2" id="KW-0175">Coiled coil</keyword>
<organism evidence="4 5">
    <name type="scientific">Dillenia turbinata</name>
    <dbReference type="NCBI Taxonomy" id="194707"/>
    <lineage>
        <taxon>Eukaryota</taxon>
        <taxon>Viridiplantae</taxon>
        <taxon>Streptophyta</taxon>
        <taxon>Embryophyta</taxon>
        <taxon>Tracheophyta</taxon>
        <taxon>Spermatophyta</taxon>
        <taxon>Magnoliopsida</taxon>
        <taxon>eudicotyledons</taxon>
        <taxon>Gunneridae</taxon>
        <taxon>Pentapetalae</taxon>
        <taxon>Dilleniales</taxon>
        <taxon>Dilleniaceae</taxon>
        <taxon>Dillenia</taxon>
    </lineage>
</organism>